<evidence type="ECO:0000256" key="5">
    <source>
        <dbReference type="ARBA" id="ARBA00022692"/>
    </source>
</evidence>
<dbReference type="InterPro" id="IPR039426">
    <property type="entry name" value="TonB-dep_rcpt-like"/>
</dbReference>
<keyword evidence="5 10" id="KW-0812">Transmembrane</keyword>
<keyword evidence="9 10" id="KW-0998">Cell outer membrane</keyword>
<evidence type="ECO:0000256" key="12">
    <source>
        <dbReference type="SAM" id="SignalP"/>
    </source>
</evidence>
<keyword evidence="3 10" id="KW-0813">Transport</keyword>
<dbReference type="PROSITE" id="PS52016">
    <property type="entry name" value="TONB_DEPENDENT_REC_3"/>
    <property type="match status" value="1"/>
</dbReference>
<comment type="subcellular location">
    <subcellularLocation>
        <location evidence="1 10">Cell outer membrane</location>
        <topology evidence="1 10">Multi-pass membrane protein</topology>
    </subcellularLocation>
</comment>
<dbReference type="PANTHER" id="PTHR47234:SF2">
    <property type="entry name" value="TONB-DEPENDENT RECEPTOR"/>
    <property type="match status" value="1"/>
</dbReference>
<dbReference type="Pfam" id="PF00593">
    <property type="entry name" value="TonB_dep_Rec_b-barrel"/>
    <property type="match status" value="1"/>
</dbReference>
<dbReference type="InterPro" id="IPR012910">
    <property type="entry name" value="Plug_dom"/>
</dbReference>
<accession>A0ABT7LG54</accession>
<organism evidence="15 16">
    <name type="scientific">Roseateles subflavus</name>
    <dbReference type="NCBI Taxonomy" id="3053353"/>
    <lineage>
        <taxon>Bacteria</taxon>
        <taxon>Pseudomonadati</taxon>
        <taxon>Pseudomonadota</taxon>
        <taxon>Betaproteobacteria</taxon>
        <taxon>Burkholderiales</taxon>
        <taxon>Sphaerotilaceae</taxon>
        <taxon>Roseateles</taxon>
    </lineage>
</organism>
<keyword evidence="4 10" id="KW-1134">Transmembrane beta strand</keyword>
<evidence type="ECO:0000256" key="10">
    <source>
        <dbReference type="PROSITE-ProRule" id="PRU01360"/>
    </source>
</evidence>
<dbReference type="InterPro" id="IPR000531">
    <property type="entry name" value="Beta-barrel_TonB"/>
</dbReference>
<evidence type="ECO:0000256" key="4">
    <source>
        <dbReference type="ARBA" id="ARBA00022452"/>
    </source>
</evidence>
<evidence type="ECO:0000256" key="11">
    <source>
        <dbReference type="RuleBase" id="RU003357"/>
    </source>
</evidence>
<keyword evidence="6 11" id="KW-0798">TonB box</keyword>
<protein>
    <submittedName>
        <fullName evidence="15">TonB-dependent receptor</fullName>
    </submittedName>
</protein>
<feature type="domain" description="TonB-dependent receptor plug" evidence="14">
    <location>
        <begin position="63"/>
        <end position="178"/>
    </location>
</feature>
<evidence type="ECO:0000256" key="6">
    <source>
        <dbReference type="ARBA" id="ARBA00023077"/>
    </source>
</evidence>
<evidence type="ECO:0000256" key="3">
    <source>
        <dbReference type="ARBA" id="ARBA00022448"/>
    </source>
</evidence>
<dbReference type="SUPFAM" id="SSF56935">
    <property type="entry name" value="Porins"/>
    <property type="match status" value="1"/>
</dbReference>
<dbReference type="Proteomes" id="UP001238603">
    <property type="component" value="Unassembled WGS sequence"/>
</dbReference>
<keyword evidence="7 10" id="KW-0472">Membrane</keyword>
<evidence type="ECO:0000259" key="14">
    <source>
        <dbReference type="Pfam" id="PF07715"/>
    </source>
</evidence>
<feature type="signal peptide" evidence="12">
    <location>
        <begin position="1"/>
        <end position="33"/>
    </location>
</feature>
<dbReference type="Gene3D" id="2.40.170.20">
    <property type="entry name" value="TonB-dependent receptor, beta-barrel domain"/>
    <property type="match status" value="1"/>
</dbReference>
<evidence type="ECO:0000256" key="8">
    <source>
        <dbReference type="ARBA" id="ARBA00023170"/>
    </source>
</evidence>
<comment type="caution">
    <text evidence="15">The sequence shown here is derived from an EMBL/GenBank/DDBJ whole genome shotgun (WGS) entry which is preliminary data.</text>
</comment>
<proteinExistence type="inferred from homology"/>
<dbReference type="InterPro" id="IPR037066">
    <property type="entry name" value="Plug_dom_sf"/>
</dbReference>
<name>A0ABT7LG54_9BURK</name>
<dbReference type="InterPro" id="IPR036942">
    <property type="entry name" value="Beta-barrel_TonB_sf"/>
</dbReference>
<feature type="chain" id="PRO_5045526741" evidence="12">
    <location>
        <begin position="34"/>
        <end position="896"/>
    </location>
</feature>
<evidence type="ECO:0000256" key="1">
    <source>
        <dbReference type="ARBA" id="ARBA00004571"/>
    </source>
</evidence>
<evidence type="ECO:0000313" key="15">
    <source>
        <dbReference type="EMBL" id="MDL5031835.1"/>
    </source>
</evidence>
<reference evidence="15 16" key="1">
    <citation type="submission" date="2023-06" db="EMBL/GenBank/DDBJ databases">
        <title>Pelomonas sp. APW6 16S ribosomal RNA gene genome sequencing and assembly.</title>
        <authorList>
            <person name="Woo H."/>
        </authorList>
    </citation>
    <scope>NUCLEOTIDE SEQUENCE [LARGE SCALE GENOMIC DNA]</scope>
    <source>
        <strain evidence="15 16">APW6</strain>
    </source>
</reference>
<dbReference type="Pfam" id="PF07715">
    <property type="entry name" value="Plug"/>
    <property type="match status" value="1"/>
</dbReference>
<evidence type="ECO:0000256" key="7">
    <source>
        <dbReference type="ARBA" id="ARBA00023136"/>
    </source>
</evidence>
<comment type="similarity">
    <text evidence="2 10 11">Belongs to the TonB-dependent receptor family.</text>
</comment>
<keyword evidence="12" id="KW-0732">Signal</keyword>
<evidence type="ECO:0000256" key="9">
    <source>
        <dbReference type="ARBA" id="ARBA00023237"/>
    </source>
</evidence>
<dbReference type="RefSeq" id="WP_285981947.1">
    <property type="nucleotide sequence ID" value="NZ_JASVDS010000002.1"/>
</dbReference>
<dbReference type="EMBL" id="JASVDS010000002">
    <property type="protein sequence ID" value="MDL5031835.1"/>
    <property type="molecule type" value="Genomic_DNA"/>
</dbReference>
<keyword evidence="16" id="KW-1185">Reference proteome</keyword>
<dbReference type="Gene3D" id="2.170.130.10">
    <property type="entry name" value="TonB-dependent receptor, plug domain"/>
    <property type="match status" value="1"/>
</dbReference>
<evidence type="ECO:0000256" key="2">
    <source>
        <dbReference type="ARBA" id="ARBA00009810"/>
    </source>
</evidence>
<feature type="domain" description="TonB-dependent receptor-like beta-barrel" evidence="13">
    <location>
        <begin position="416"/>
        <end position="864"/>
    </location>
</feature>
<gene>
    <name evidence="15" type="ORF">QRD43_07930</name>
</gene>
<sequence length="896" mass="97321">MNRSPLSALPCPLPARLSLLAGALLVLAAQARAQSAEPAPEPAPQTLQRVEIVGSSIKRIRAEGPSPIAIYKRSDIEATGASSTVELLSKMAAVTAYDDGNNANSFSAGATSASLRNMGAQNVLVLLNGRRLANYAFAAGTDTPFVDLNTIPLAAVERVEILRDGASALYGSDAVAGVMNFVTKTDYQGLEVAGKLGQRTAGDQRRGEFSVTSGHGDLARDGYNLLAMLAASRREPALAGKHALARSSDLRPYGGLDLRDTTRSPGSILRIDEGYRKAHPACPASQVETDTIGDEYCRTDLAPGTELGPTLQRLNAAVMGTKALDANTALFGELVLGQNRTDWRGGYPSLESGTDHRVYPGMAAYVPALGRWVDDKGVAHEGSPILAFRSVDEAGERATRSLVSNRRALAGVRGVYGGWDWELAAMFSRSHGDQTEYNMLKRDAVLNALDKGGYNPFVPVNTRASAEALMTDVVKQATSTLSTVDAKVSNPELTRVLGGPLGVAAGVQFMRERMQEVADPQVAAKNIENWSGTSSDGSRRVASGFVEFNLQPNPATEIQLALRSDHYSDFGTTTNPKLAVAFRPSGDWLLRAGYTTAFKAPSLPQMHMGSTNAYPGEGIRDWVRCRPMGLNYDQCAYYPRLTYVPNPALKPERSSIWSAGVAFNPSKALNTTVDLYYLKQKDSINLLDGQYLIDHEFDTPGFAELITRDPRNPALEARYPGLKDGRLKYLTLPYKNVGGIETGGVDWTMRLEQEWAGIRFWLENEYNAILRYKSAYTPDGDLLDRVGGYSQEKWRNTLRVGGEQGAWRVQLNGLTYAGVLNVSSPASLQPGVDPGRMPSRTVWDLSVGYTGWRNLKLNLTVLNVFDIKPRFSTGYGGFYDDRYGPTVQLAARYTLR</sequence>
<keyword evidence="8 15" id="KW-0675">Receptor</keyword>
<evidence type="ECO:0000259" key="13">
    <source>
        <dbReference type="Pfam" id="PF00593"/>
    </source>
</evidence>
<evidence type="ECO:0000313" key="16">
    <source>
        <dbReference type="Proteomes" id="UP001238603"/>
    </source>
</evidence>
<dbReference type="PANTHER" id="PTHR47234">
    <property type="match status" value="1"/>
</dbReference>